<dbReference type="KEGG" id="dqu:106740579"/>
<keyword evidence="1" id="KW-1185">Reference proteome</keyword>
<name>A0A6P3WME1_DINQU</name>
<sequence>MANMEGRLKHQFTGCLRVGVFPSRWKRAGLVLIPKEGRPPGSLSAYRPIYLLDEVGKLFERIIATRLVRHLSREGPDLSDRQYGFIAGRSTVDAILHVRAFADAEMEKGMRRSEGWPGWKEQLGGPNLPGQRTIEAIRPCLLEWVSRDYFGLSYHATQVLTGHGCFGEYWCRIGKERTAQCHNCAASRITTQHMLAHCPA</sequence>
<proteinExistence type="predicted"/>
<dbReference type="OrthoDB" id="8058917at2759"/>
<gene>
    <name evidence="2" type="primary">LOC106740579</name>
</gene>
<accession>A0A6P3WME1</accession>
<protein>
    <submittedName>
        <fullName evidence="2">Uncharacterized protein LOC106740579</fullName>
    </submittedName>
</protein>
<organism evidence="1 2">
    <name type="scientific">Dinoponera quadriceps</name>
    <name type="common">South American ant</name>
    <dbReference type="NCBI Taxonomy" id="609295"/>
    <lineage>
        <taxon>Eukaryota</taxon>
        <taxon>Metazoa</taxon>
        <taxon>Ecdysozoa</taxon>
        <taxon>Arthropoda</taxon>
        <taxon>Hexapoda</taxon>
        <taxon>Insecta</taxon>
        <taxon>Pterygota</taxon>
        <taxon>Neoptera</taxon>
        <taxon>Endopterygota</taxon>
        <taxon>Hymenoptera</taxon>
        <taxon>Apocrita</taxon>
        <taxon>Aculeata</taxon>
        <taxon>Formicoidea</taxon>
        <taxon>Formicidae</taxon>
        <taxon>Ponerinae</taxon>
        <taxon>Ponerini</taxon>
        <taxon>Dinoponera</taxon>
    </lineage>
</organism>
<dbReference type="Proteomes" id="UP000515204">
    <property type="component" value="Unplaced"/>
</dbReference>
<dbReference type="AlphaFoldDB" id="A0A6P3WME1"/>
<dbReference type="GeneID" id="106740579"/>
<dbReference type="RefSeq" id="XP_014467253.1">
    <property type="nucleotide sequence ID" value="XM_014611767.1"/>
</dbReference>
<dbReference type="PANTHER" id="PTHR19446">
    <property type="entry name" value="REVERSE TRANSCRIPTASES"/>
    <property type="match status" value="1"/>
</dbReference>
<evidence type="ECO:0000313" key="1">
    <source>
        <dbReference type="Proteomes" id="UP000515204"/>
    </source>
</evidence>
<reference evidence="2" key="1">
    <citation type="submission" date="2025-08" db="UniProtKB">
        <authorList>
            <consortium name="RefSeq"/>
        </authorList>
    </citation>
    <scope>IDENTIFICATION</scope>
</reference>
<evidence type="ECO:0000313" key="2">
    <source>
        <dbReference type="RefSeq" id="XP_014467253.1"/>
    </source>
</evidence>